<evidence type="ECO:0000256" key="1">
    <source>
        <dbReference type="SAM" id="MobiDB-lite"/>
    </source>
</evidence>
<organism evidence="2">
    <name type="scientific">uncultured bacterium</name>
    <name type="common">gcode 4</name>
    <dbReference type="NCBI Taxonomy" id="1234023"/>
    <lineage>
        <taxon>Bacteria</taxon>
        <taxon>environmental samples</taxon>
    </lineage>
</organism>
<sequence>MSRESAENRESSNHVKQKKDESDLLATLVRDFVEDKAKRNDVEFSAFFDEITTKDTSKLDEDILRQIEKFKSKNEKFTGLNVEGITYFDIQRETIKAWIGLQTRRDELEQAIKDLYILGVATNAVKLSAEIKKLSKKNLDDMLVSEVERKDFLKKIFPNDVPKLKEEWKIFDFLWLDFNSLSETQKQAAKNFYHSWLQDRHALFELVNSTANVNQKKKLIQTFMPTITLAKLIELWIIDDKKASEIIFESLKNKFPNIKEEKRGEFVDYIRKEDFVVSSSSFLSNPDNLDKIIADNKFEWLFEDVQKLEQKSEEKKEQLKPKNKLEFLKRIKESGEYNTLGNLEIFWDDIIFEWVHIKDGIDKKLHMKIERIHDNWTLDIKELTHESWIRRESETKAQNINYEQFENILSYFIYAPNYWKFLSNQEFKKKIEDWGLQEIPDEKTVNSLSDLLKNINIKDKEWEKFWLKIWTIFTFKWWDKTDDVAVCKILQIDEINKKITITNWAKPSYSFSEFLGWFSAEEGKRVAVINSTEDLINSLKDDKDAKDWFKDLVYDKEINKILPKNQEKNKEHPWVRYFVNKDKKALKIEKIKWNEIIVSIWEYTEWEKVWKKWEKIKNDKFSWSKPFSMTNEVFFAYMKKHKLLAKIYEEDVKITESVNKKELPQWRSAWKWFFWMQNYLTISMWVKQWYTSIKDTLKENNDLQAAEFALGLWFALPDSMKSDLQSRVESVQKKKMWEKITQLENMNPWLVMKQVIKILRTSNAYQHELEAALMYIIKKHWTLYPADLYEYKWSFLWYKKLGWRIWDSLYTEYFKEQIQNWLPASEEWLVTALLFKQADIESKYYPKRRTTIGQEFEGNFSTWRKVKDAWKEDNSWNVTRDWREAYCLEMLKKWRILYAIWALESTLEKWWSATAKNKIPFMIALSWVTRNLNQDDAKKYAWLWPKYLNPMFSCCETPAKVNLFEKVVIKIAQKLNNTDMEKDVMSIKKMKEDGTEELKILNATEEFWKKYSWILATKLLTNDNQMYLWSEEDPDIKEYFLYANLSARFHKNNYTWDTGWINADSWVYDDDNSFLFLAWWAQNYLKPALGNPWKRPMPWWWPKKNFDSLLKNLNKIKDDKNLDEDQKRKMFKKFNKEILIWLYESTTLSRDDLMNLDWWKELIKTWLWIYTREERTYFETKNLDDIYQRKLDEAYNKYKSWESKNFENLEKKKNEVVVKIDDILNKRISKKEVQMQNKKKQEQAALNSYLSNLASESDYDIAA</sequence>
<comment type="caution">
    <text evidence="2">The sequence shown here is derived from an EMBL/GenBank/DDBJ whole genome shotgun (WGS) entry which is preliminary data.</text>
</comment>
<reference evidence="2" key="1">
    <citation type="journal article" date="2012" name="Science">
        <title>Fermentation, hydrogen, and sulfur metabolism in multiple uncultivated bacterial phyla.</title>
        <authorList>
            <person name="Wrighton K.C."/>
            <person name="Thomas B.C."/>
            <person name="Sharon I."/>
            <person name="Miller C.S."/>
            <person name="Castelle C.J."/>
            <person name="VerBerkmoes N.C."/>
            <person name="Wilkins M.J."/>
            <person name="Hettich R.L."/>
            <person name="Lipton M.S."/>
            <person name="Williams K.H."/>
            <person name="Long P.E."/>
            <person name="Banfield J.F."/>
        </authorList>
    </citation>
    <scope>NUCLEOTIDE SEQUENCE [LARGE SCALE GENOMIC DNA]</scope>
</reference>
<feature type="region of interest" description="Disordered" evidence="1">
    <location>
        <begin position="1"/>
        <end position="20"/>
    </location>
</feature>
<evidence type="ECO:0000313" key="2">
    <source>
        <dbReference type="EMBL" id="EKE27355.1"/>
    </source>
</evidence>
<accession>K2GVK1</accession>
<proteinExistence type="predicted"/>
<dbReference type="EMBL" id="AMFJ01000496">
    <property type="protein sequence ID" value="EKE27355.1"/>
    <property type="molecule type" value="Genomic_DNA"/>
</dbReference>
<protein>
    <submittedName>
        <fullName evidence="2">Uncharacterized protein</fullName>
    </submittedName>
</protein>
<name>K2GVK1_9BACT</name>
<dbReference type="AlphaFoldDB" id="K2GVK1"/>
<gene>
    <name evidence="2" type="ORF">ACD_3C00222G0001</name>
</gene>